<protein>
    <submittedName>
        <fullName evidence="2">Uncharacterized protein</fullName>
    </submittedName>
</protein>
<keyword evidence="1" id="KW-0732">Signal</keyword>
<name>A0ABS1M5M6_9NOCA</name>
<reference evidence="2 3" key="1">
    <citation type="submission" date="2021-01" db="EMBL/GenBank/DDBJ databases">
        <title>WGS of actinomycetes isolated from Thailand.</title>
        <authorList>
            <person name="Thawai C."/>
        </authorList>
    </citation>
    <scope>NUCLEOTIDE SEQUENCE [LARGE SCALE GENOMIC DNA]</scope>
    <source>
        <strain evidence="2 3">LPG 2</strain>
    </source>
</reference>
<sequence>MIPRFTKLLATVTISAALTGVALSPAAHAAPAAQPVADSGSSSGSSSGSTELLNILVMPRAVIYLLVCGIWGGTEPDPRPLCNALNSGSSKS</sequence>
<keyword evidence="3" id="KW-1185">Reference proteome</keyword>
<feature type="signal peptide" evidence="1">
    <location>
        <begin position="1"/>
        <end position="29"/>
    </location>
</feature>
<evidence type="ECO:0000313" key="3">
    <source>
        <dbReference type="Proteomes" id="UP000602198"/>
    </source>
</evidence>
<evidence type="ECO:0000256" key="1">
    <source>
        <dbReference type="SAM" id="SignalP"/>
    </source>
</evidence>
<dbReference type="Proteomes" id="UP000602198">
    <property type="component" value="Unassembled WGS sequence"/>
</dbReference>
<gene>
    <name evidence="2" type="ORF">JK358_14570</name>
</gene>
<feature type="chain" id="PRO_5046935908" evidence="1">
    <location>
        <begin position="30"/>
        <end position="92"/>
    </location>
</feature>
<organism evidence="2 3">
    <name type="scientific">Nocardia acididurans</name>
    <dbReference type="NCBI Taxonomy" id="2802282"/>
    <lineage>
        <taxon>Bacteria</taxon>
        <taxon>Bacillati</taxon>
        <taxon>Actinomycetota</taxon>
        <taxon>Actinomycetes</taxon>
        <taxon>Mycobacteriales</taxon>
        <taxon>Nocardiaceae</taxon>
        <taxon>Nocardia</taxon>
    </lineage>
</organism>
<dbReference type="RefSeq" id="WP_201947852.1">
    <property type="nucleotide sequence ID" value="NZ_JAERRJ010000005.1"/>
</dbReference>
<comment type="caution">
    <text evidence="2">The sequence shown here is derived from an EMBL/GenBank/DDBJ whole genome shotgun (WGS) entry which is preliminary data.</text>
</comment>
<dbReference type="EMBL" id="JAERRJ010000005">
    <property type="protein sequence ID" value="MBL1075621.1"/>
    <property type="molecule type" value="Genomic_DNA"/>
</dbReference>
<accession>A0ABS1M5M6</accession>
<evidence type="ECO:0000313" key="2">
    <source>
        <dbReference type="EMBL" id="MBL1075621.1"/>
    </source>
</evidence>
<proteinExistence type="predicted"/>